<feature type="region of interest" description="Disordered" evidence="2">
    <location>
        <begin position="712"/>
        <end position="750"/>
    </location>
</feature>
<feature type="compositionally biased region" description="Polar residues" evidence="2">
    <location>
        <begin position="646"/>
        <end position="658"/>
    </location>
</feature>
<proteinExistence type="predicted"/>
<feature type="compositionally biased region" description="Polar residues" evidence="2">
    <location>
        <begin position="22"/>
        <end position="31"/>
    </location>
</feature>
<protein>
    <submittedName>
        <fullName evidence="3">Uncharacterized protein</fullName>
    </submittedName>
</protein>
<feature type="compositionally biased region" description="Basic and acidic residues" evidence="2">
    <location>
        <begin position="630"/>
        <end position="645"/>
    </location>
</feature>
<feature type="region of interest" description="Disordered" evidence="2">
    <location>
        <begin position="622"/>
        <end position="658"/>
    </location>
</feature>
<dbReference type="AlphaFoldDB" id="A0A8W8NDV8"/>
<evidence type="ECO:0000256" key="2">
    <source>
        <dbReference type="SAM" id="MobiDB-lite"/>
    </source>
</evidence>
<evidence type="ECO:0000256" key="1">
    <source>
        <dbReference type="SAM" id="Coils"/>
    </source>
</evidence>
<sequence length="784" mass="91153">MPDPPKRSNSKLNALDKKRNRQPSFMKSTLSKKGKEQPSKPNLDIIIQQIHELVLSPKSIGNDSVSNAQNTLCQLQAFRNETQTLLGIPEGSNVTCFGDLADLILKEIKNLRSNLTEKDANFEQQKQVTEFFQRKKQEADNNLQLKIIESEELTKEKQDLEKRKQDLEKKQQDLEKRLATFELELKQLKNCYNEEKKMWERKHMTQMKCEWVEEWVNTEPNDPGKSDQTDSKNLARRHKSFKTQLIDHIQRCTIRSKVVVVSDDFILKVMSKPVAKDSPSVNINYKSLGSSGRETARRVIPKQKGRYKPNKTLIIVPKKQFNETFTQTEEDCVTDVNQLTKAAQVIYSFCHSNGGEILHTEKVLEESTKILQALSLLNKSFDFSDIPESIPFTRKLKEEVKSIEKCQKRCRELISSEELRTFLPKSKLTSGNLLVHCRYLLEEFSHRERKFRQAVLSIVESENLGKTKAEAILSQTDHKEQIHNLVESVVDKQRDSTDKDKSELHEQYKDISIKQKNEIQKLKMRVEKFEEEKEKINEECREKVIEIQQDVIKCNEFWEKQQQDLLEKQKILESEKMKMAKLIEDEKHRVTQKENENKKLQKLYHDMKEKLKEMEKLNYNMSKARRKSQKKTEDKGCHANLRPESENVSCQTDSAPTTMQETVKTVSKAITTSTPLPASIQENLEPRYQNHFHGSVNNINLYQIFNDRVSTSNAHHRDSANTGRSSRSHLHVSSSSSTRHHRTAQHGHNMTMDRYEASEIAMRCESNISFANPESLHGDDFIQE</sequence>
<name>A0A8W8NDV8_MAGGI</name>
<dbReference type="EnsemblMetazoa" id="G5391.1">
    <property type="protein sequence ID" value="G5391.1:cds"/>
    <property type="gene ID" value="G5391"/>
</dbReference>
<feature type="coiled-coil region" evidence="1">
    <location>
        <begin position="105"/>
        <end position="198"/>
    </location>
</feature>
<reference evidence="3" key="1">
    <citation type="submission" date="2022-08" db="UniProtKB">
        <authorList>
            <consortium name="EnsemblMetazoa"/>
        </authorList>
    </citation>
    <scope>IDENTIFICATION</scope>
    <source>
        <strain evidence="3">05x7-T-G4-1.051#20</strain>
    </source>
</reference>
<organism evidence="3 4">
    <name type="scientific">Magallana gigas</name>
    <name type="common">Pacific oyster</name>
    <name type="synonym">Crassostrea gigas</name>
    <dbReference type="NCBI Taxonomy" id="29159"/>
    <lineage>
        <taxon>Eukaryota</taxon>
        <taxon>Metazoa</taxon>
        <taxon>Spiralia</taxon>
        <taxon>Lophotrochozoa</taxon>
        <taxon>Mollusca</taxon>
        <taxon>Bivalvia</taxon>
        <taxon>Autobranchia</taxon>
        <taxon>Pteriomorphia</taxon>
        <taxon>Ostreida</taxon>
        <taxon>Ostreoidea</taxon>
        <taxon>Ostreidae</taxon>
        <taxon>Magallana</taxon>
    </lineage>
</organism>
<accession>A0A8W8NDV8</accession>
<keyword evidence="1" id="KW-0175">Coiled coil</keyword>
<dbReference type="Proteomes" id="UP000005408">
    <property type="component" value="Unassembled WGS sequence"/>
</dbReference>
<evidence type="ECO:0000313" key="3">
    <source>
        <dbReference type="EnsemblMetazoa" id="G5391.1:cds"/>
    </source>
</evidence>
<evidence type="ECO:0000313" key="4">
    <source>
        <dbReference type="Proteomes" id="UP000005408"/>
    </source>
</evidence>
<keyword evidence="4" id="KW-1185">Reference proteome</keyword>
<feature type="region of interest" description="Disordered" evidence="2">
    <location>
        <begin position="1"/>
        <end position="41"/>
    </location>
</feature>